<evidence type="ECO:0000256" key="1">
    <source>
        <dbReference type="SAM" id="SignalP"/>
    </source>
</evidence>
<dbReference type="EMBL" id="JASGOQ010000003">
    <property type="protein sequence ID" value="MDV5393120.1"/>
    <property type="molecule type" value="Genomic_DNA"/>
</dbReference>
<reference evidence="2" key="1">
    <citation type="submission" date="2023-05" db="EMBL/GenBank/DDBJ databases">
        <title>Colonisation of extended spectrum b-lactamase- and carbapenemase-producing bacteria on hospital surfaces from low- and middle-income countries.</title>
        <authorList>
            <person name="Nieto-Rosado M."/>
            <person name="Sands K."/>
            <person name="Iregbu K."/>
            <person name="Zahra R."/>
            <person name="Mazarati J.B."/>
            <person name="Mehtar S."/>
            <person name="Barnards-Group B."/>
            <person name="Walsh T.R."/>
        </authorList>
    </citation>
    <scope>NUCLEOTIDE SEQUENCE</scope>
    <source>
        <strain evidence="2">PP-E493</strain>
    </source>
</reference>
<dbReference type="AlphaFoldDB" id="A0AAE4Q3I5"/>
<evidence type="ECO:0000313" key="3">
    <source>
        <dbReference type="Proteomes" id="UP001187859"/>
    </source>
</evidence>
<accession>A0AAE4Q3I5</accession>
<comment type="caution">
    <text evidence="2">The sequence shown here is derived from an EMBL/GenBank/DDBJ whole genome shotgun (WGS) entry which is preliminary data.</text>
</comment>
<dbReference type="Proteomes" id="UP001187859">
    <property type="component" value="Unassembled WGS sequence"/>
</dbReference>
<dbReference type="RefSeq" id="WP_014611652.1">
    <property type="nucleotide sequence ID" value="NZ_CP091834.1"/>
</dbReference>
<evidence type="ECO:0000313" key="2">
    <source>
        <dbReference type="EMBL" id="MDV5393120.1"/>
    </source>
</evidence>
<gene>
    <name evidence="2" type="ORF">QM089_23310</name>
</gene>
<feature type="chain" id="PRO_5041983247" description="Lipoprotein" evidence="1">
    <location>
        <begin position="26"/>
        <end position="130"/>
    </location>
</feature>
<feature type="signal peptide" evidence="1">
    <location>
        <begin position="1"/>
        <end position="25"/>
    </location>
</feature>
<dbReference type="PROSITE" id="PS51257">
    <property type="entry name" value="PROKAR_LIPOPROTEIN"/>
    <property type="match status" value="1"/>
</dbReference>
<organism evidence="2 3">
    <name type="scientific">Shewanella xiamenensis</name>
    <dbReference type="NCBI Taxonomy" id="332186"/>
    <lineage>
        <taxon>Bacteria</taxon>
        <taxon>Pseudomonadati</taxon>
        <taxon>Pseudomonadota</taxon>
        <taxon>Gammaproteobacteria</taxon>
        <taxon>Alteromonadales</taxon>
        <taxon>Shewanellaceae</taxon>
        <taxon>Shewanella</taxon>
    </lineage>
</organism>
<sequence length="130" mass="14800">MKKRNWISLLALTAMLGGCSSNNPAEPVLPESKVSMKEVYEGAIYSEAKASNLVLKRPATDTERSIDPYILHNTKRTHFKKLDNPTMYLFVNTHLSTVSRVPVPAYLTEFKLLERDEYAMPGQINLSNWR</sequence>
<protein>
    <recommendedName>
        <fullName evidence="4">Lipoprotein</fullName>
    </recommendedName>
</protein>
<evidence type="ECO:0008006" key="4">
    <source>
        <dbReference type="Google" id="ProtNLM"/>
    </source>
</evidence>
<proteinExistence type="predicted"/>
<keyword evidence="1" id="KW-0732">Signal</keyword>
<name>A0AAE4Q3I5_9GAMM</name>